<gene>
    <name evidence="2" type="ORF">CINC_LOCUS8481</name>
</gene>
<feature type="region of interest" description="Disordered" evidence="1">
    <location>
        <begin position="567"/>
        <end position="669"/>
    </location>
</feature>
<dbReference type="AlphaFoldDB" id="A0A9P0BWM2"/>
<evidence type="ECO:0000313" key="3">
    <source>
        <dbReference type="Proteomes" id="UP001154114"/>
    </source>
</evidence>
<feature type="compositionally biased region" description="Polar residues" evidence="1">
    <location>
        <begin position="736"/>
        <end position="753"/>
    </location>
</feature>
<evidence type="ECO:0000313" key="2">
    <source>
        <dbReference type="EMBL" id="CAH0599045.1"/>
    </source>
</evidence>
<dbReference type="OrthoDB" id="7338248at2759"/>
<feature type="compositionally biased region" description="Basic and acidic residues" evidence="1">
    <location>
        <begin position="219"/>
        <end position="235"/>
    </location>
</feature>
<organism evidence="2 3">
    <name type="scientific">Chrysodeixis includens</name>
    <name type="common">Soybean looper</name>
    <name type="synonym">Pseudoplusia includens</name>
    <dbReference type="NCBI Taxonomy" id="689277"/>
    <lineage>
        <taxon>Eukaryota</taxon>
        <taxon>Metazoa</taxon>
        <taxon>Ecdysozoa</taxon>
        <taxon>Arthropoda</taxon>
        <taxon>Hexapoda</taxon>
        <taxon>Insecta</taxon>
        <taxon>Pterygota</taxon>
        <taxon>Neoptera</taxon>
        <taxon>Endopterygota</taxon>
        <taxon>Lepidoptera</taxon>
        <taxon>Glossata</taxon>
        <taxon>Ditrysia</taxon>
        <taxon>Noctuoidea</taxon>
        <taxon>Noctuidae</taxon>
        <taxon>Plusiinae</taxon>
        <taxon>Chrysodeixis</taxon>
    </lineage>
</organism>
<keyword evidence="3" id="KW-1185">Reference proteome</keyword>
<accession>A0A9P0BWM2</accession>
<feature type="compositionally biased region" description="Basic and acidic residues" evidence="1">
    <location>
        <begin position="496"/>
        <end position="509"/>
    </location>
</feature>
<feature type="compositionally biased region" description="Low complexity" evidence="1">
    <location>
        <begin position="170"/>
        <end position="182"/>
    </location>
</feature>
<feature type="compositionally biased region" description="Basic and acidic residues" evidence="1">
    <location>
        <begin position="184"/>
        <end position="204"/>
    </location>
</feature>
<feature type="compositionally biased region" description="Basic and acidic residues" evidence="1">
    <location>
        <begin position="636"/>
        <end position="651"/>
    </location>
</feature>
<feature type="compositionally biased region" description="Low complexity" evidence="1">
    <location>
        <begin position="884"/>
        <end position="894"/>
    </location>
</feature>
<dbReference type="Proteomes" id="UP001154114">
    <property type="component" value="Chromosome 27"/>
</dbReference>
<feature type="compositionally biased region" description="Basic and acidic residues" evidence="1">
    <location>
        <begin position="589"/>
        <end position="598"/>
    </location>
</feature>
<proteinExistence type="predicted"/>
<feature type="region of interest" description="Disordered" evidence="1">
    <location>
        <begin position="734"/>
        <end position="758"/>
    </location>
</feature>
<reference evidence="2" key="1">
    <citation type="submission" date="2021-12" db="EMBL/GenBank/DDBJ databases">
        <authorList>
            <person name="King R."/>
        </authorList>
    </citation>
    <scope>NUCLEOTIDE SEQUENCE</scope>
</reference>
<name>A0A9P0BWM2_CHRIL</name>
<feature type="compositionally biased region" description="Basic and acidic residues" evidence="1">
    <location>
        <begin position="306"/>
        <end position="321"/>
    </location>
</feature>
<feature type="region of interest" description="Disordered" evidence="1">
    <location>
        <begin position="877"/>
        <end position="907"/>
    </location>
</feature>
<dbReference type="EMBL" id="LR824030">
    <property type="protein sequence ID" value="CAH0599045.1"/>
    <property type="molecule type" value="Genomic_DNA"/>
</dbReference>
<protein>
    <submittedName>
        <fullName evidence="2">Uncharacterized protein</fullName>
    </submittedName>
</protein>
<feature type="compositionally biased region" description="Basic and acidic residues" evidence="1">
    <location>
        <begin position="330"/>
        <end position="416"/>
    </location>
</feature>
<sequence>MHPEKLGFEDCDLSTIFKAIDKETQTINKPVVKDSDPIAKSYKLPLPRELEQAEEGTVKVFSFCRIIQDPECPTSITIIRESVTEECHPHSDADSTSNRYRYCKEVIKPYLKDYPPDCPDSEELLLRDAIIAATDDFPEYPPCYEVPNPKDKTCAKKSIPPKSSKDSKCSKGSKGSKSSKCSKSSKDSKCSKSGKSKKDCDKLKCSKSKSSKGSASSKCNKDRESLKCSKSKESCSSKCSKSSKGSKGSRGSKCSKSSKCDKSKKSRRSKKGEDCDDEKPVLVLCPNNPCPTICVEGPDCPPDCDSDVKSNKGKASRDCSPKRKGSSSSKCDKDCPAKRKKDCSPKRERDCSPKRERDCSLKKRERDCSPKRERDCSPKKDCKPKCDKDCPAKRERDCPSKHEKDCKPKCAKDCPAKRERDCKPKCEEEVTVSREHPECLGTPGPRVCPKKSEKKLCPFGPHDNKKSCPVLPSTLDSCPHSKKQDDCNQEDFDPPDCCRHDDHRKKDCPEEIDTCSSKKNCCKQDTKSRKSTQKSNGWPPGIQKSKTDCPNTKKDCLSMLLDKIEREKSDAETCTRKSKSSKHNMGCPEETKKCEHVPKTPPPVISIPTERCANSSPNDNKACSRRERKRSTTNMERGRDPKGDDDCEKKCRNSGSHNSGGYNKGSRYDGGRGVGCSSMNSMGGKPVKTAMEAHNETLATLKCAMEDFMCKIFRSTQDAVAMITNEGAKQIEKLKNSGSTSDRPPPKQVNNSGSREKLRRFSLVNIDGISNPPPKDCIDTNAPEPGKYMTPNQMFNKVLHKVDSALSIISDTLSFDMPSMKPTNFNDSSSKYDVPVVIPDNMPNPPKSVENLLPTPGPSTMFTAISTKIWSMFHEDEKKEGEISTTSSTNTATTKESDENLINKLIE</sequence>
<feature type="region of interest" description="Disordered" evidence="1">
    <location>
        <begin position="450"/>
        <end position="469"/>
    </location>
</feature>
<feature type="compositionally biased region" description="Low complexity" evidence="1">
    <location>
        <begin position="236"/>
        <end position="257"/>
    </location>
</feature>
<evidence type="ECO:0000256" key="1">
    <source>
        <dbReference type="SAM" id="MobiDB-lite"/>
    </source>
</evidence>
<feature type="compositionally biased region" description="Basic and acidic residues" evidence="1">
    <location>
        <begin position="450"/>
        <end position="466"/>
    </location>
</feature>
<feature type="compositionally biased region" description="Polar residues" evidence="1">
    <location>
        <begin position="612"/>
        <end position="621"/>
    </location>
</feature>
<feature type="region of interest" description="Disordered" evidence="1">
    <location>
        <begin position="304"/>
        <end position="416"/>
    </location>
</feature>
<feature type="region of interest" description="Disordered" evidence="1">
    <location>
        <begin position="154"/>
        <end position="284"/>
    </location>
</feature>
<feature type="region of interest" description="Disordered" evidence="1">
    <location>
        <begin position="477"/>
        <end position="553"/>
    </location>
</feature>